<evidence type="ECO:0000313" key="2">
    <source>
        <dbReference type="EMBL" id="UOE44073.1"/>
    </source>
</evidence>
<keyword evidence="1" id="KW-0812">Transmembrane</keyword>
<keyword evidence="1" id="KW-0472">Membrane</keyword>
<feature type="transmembrane region" description="Helical" evidence="1">
    <location>
        <begin position="14"/>
        <end position="37"/>
    </location>
</feature>
<keyword evidence="3" id="KW-1185">Reference proteome</keyword>
<protein>
    <recommendedName>
        <fullName evidence="4">DUF2746 domain-containing protein</fullName>
    </recommendedName>
</protein>
<gene>
    <name evidence="2" type="ORF">MTO99_18260</name>
</gene>
<proteinExistence type="predicted"/>
<dbReference type="Proteomes" id="UP000832097">
    <property type="component" value="Chromosome"/>
</dbReference>
<name>A0ABY4BY29_9MICO</name>
<evidence type="ECO:0000256" key="1">
    <source>
        <dbReference type="SAM" id="Phobius"/>
    </source>
</evidence>
<dbReference type="EMBL" id="CP094528">
    <property type="protein sequence ID" value="UOE44073.1"/>
    <property type="molecule type" value="Genomic_DNA"/>
</dbReference>
<evidence type="ECO:0008006" key="4">
    <source>
        <dbReference type="Google" id="ProtNLM"/>
    </source>
</evidence>
<sequence length="211" mass="23105">MAQTGVGLVTGIEVVLTALGVIVLLGIASIVTVVLLLRALFRRIRRSARVERTALRARARVSRGPQRSVLALRVRLDDTLRSGASAIALTVRPETPGPRGELPRLFDRIRDEGRVLDLQLRLMESETDASRLASELPTARRRVEQVERLVRHVRSAVASGLSGATDDTLAALDSDVEREVAALHVGIDELRVLNRRDTASRPTATDKGYRP</sequence>
<reference evidence="2 3" key="1">
    <citation type="submission" date="2022-03" db="EMBL/GenBank/DDBJ databases">
        <title>Mucilaginibacter sp. isolated from the gut of Protaetia brevitarsis seulensis larvae.</title>
        <authorList>
            <person name="Won M."/>
            <person name="Kim S.-J."/>
            <person name="Kwon S.-W."/>
        </authorList>
    </citation>
    <scope>NUCLEOTIDE SEQUENCE [LARGE SCALE GENOMIC DNA]</scope>
    <source>
        <strain evidence="2 3">CFWR-12</strain>
    </source>
</reference>
<organism evidence="2 3">
    <name type="scientific">Agromyces larvae</name>
    <dbReference type="NCBI Taxonomy" id="2929802"/>
    <lineage>
        <taxon>Bacteria</taxon>
        <taxon>Bacillati</taxon>
        <taxon>Actinomycetota</taxon>
        <taxon>Actinomycetes</taxon>
        <taxon>Micrococcales</taxon>
        <taxon>Microbacteriaceae</taxon>
        <taxon>Agromyces</taxon>
    </lineage>
</organism>
<dbReference type="RefSeq" id="WP_243555602.1">
    <property type="nucleotide sequence ID" value="NZ_CP094528.1"/>
</dbReference>
<keyword evidence="1" id="KW-1133">Transmembrane helix</keyword>
<evidence type="ECO:0000313" key="3">
    <source>
        <dbReference type="Proteomes" id="UP000832097"/>
    </source>
</evidence>
<accession>A0ABY4BY29</accession>